<comment type="similarity">
    <text evidence="9">Belongs to the binding-protein-dependent transport system permease family. OppBC subfamily.</text>
</comment>
<dbReference type="Proteomes" id="UP001215461">
    <property type="component" value="Unassembled WGS sequence"/>
</dbReference>
<evidence type="ECO:0000256" key="7">
    <source>
        <dbReference type="ARBA" id="ARBA00022989"/>
    </source>
</evidence>
<evidence type="ECO:0000256" key="2">
    <source>
        <dbReference type="ARBA" id="ARBA00022448"/>
    </source>
</evidence>
<feature type="transmembrane region" description="Helical" evidence="10">
    <location>
        <begin position="124"/>
        <end position="148"/>
    </location>
</feature>
<organism evidence="12 13">
    <name type="scientific">Weissella paramesenteroides</name>
    <name type="common">Leuconostoc paramesenteroides</name>
    <dbReference type="NCBI Taxonomy" id="1249"/>
    <lineage>
        <taxon>Bacteria</taxon>
        <taxon>Bacillati</taxon>
        <taxon>Bacillota</taxon>
        <taxon>Bacilli</taxon>
        <taxon>Lactobacillales</taxon>
        <taxon>Lactobacillaceae</taxon>
        <taxon>Weissella</taxon>
    </lineage>
</organism>
<dbReference type="PANTHER" id="PTHR43386">
    <property type="entry name" value="OLIGOPEPTIDE TRANSPORT SYSTEM PERMEASE PROTEIN APPC"/>
    <property type="match status" value="1"/>
</dbReference>
<dbReference type="PANTHER" id="PTHR43386:SF24">
    <property type="entry name" value="OLIGOPEPTIDE TRANSPORT SYSTEM PERMEASE PROTEIN AMID"/>
    <property type="match status" value="1"/>
</dbReference>
<dbReference type="Pfam" id="PF00528">
    <property type="entry name" value="BPD_transp_1"/>
    <property type="match status" value="1"/>
</dbReference>
<protein>
    <submittedName>
        <fullName evidence="12">ABC transporter permease</fullName>
    </submittedName>
</protein>
<keyword evidence="6" id="KW-0653">Protein transport</keyword>
<accession>A0ABD4XM56</accession>
<evidence type="ECO:0000256" key="1">
    <source>
        <dbReference type="ARBA" id="ARBA00004651"/>
    </source>
</evidence>
<gene>
    <name evidence="12" type="ORF">G9403_09510</name>
</gene>
<feature type="domain" description="ABC transmembrane type-1" evidence="11">
    <location>
        <begin position="120"/>
        <end position="309"/>
    </location>
</feature>
<dbReference type="PROSITE" id="PS50928">
    <property type="entry name" value="ABC_TM1"/>
    <property type="match status" value="1"/>
</dbReference>
<dbReference type="Pfam" id="PF12911">
    <property type="entry name" value="OppC_N"/>
    <property type="match status" value="1"/>
</dbReference>
<evidence type="ECO:0000256" key="6">
    <source>
        <dbReference type="ARBA" id="ARBA00022927"/>
    </source>
</evidence>
<evidence type="ECO:0000259" key="11">
    <source>
        <dbReference type="PROSITE" id="PS50928"/>
    </source>
</evidence>
<keyword evidence="7 10" id="KW-1133">Transmembrane helix</keyword>
<comment type="subcellular location">
    <subcellularLocation>
        <location evidence="1 10">Cell membrane</location>
        <topology evidence="1 10">Multi-pass membrane protein</topology>
    </subcellularLocation>
</comment>
<proteinExistence type="inferred from homology"/>
<dbReference type="CDD" id="cd06261">
    <property type="entry name" value="TM_PBP2"/>
    <property type="match status" value="1"/>
</dbReference>
<dbReference type="GO" id="GO:0005886">
    <property type="term" value="C:plasma membrane"/>
    <property type="evidence" value="ECO:0007669"/>
    <property type="project" value="UniProtKB-SubCell"/>
</dbReference>
<dbReference type="InterPro" id="IPR000515">
    <property type="entry name" value="MetI-like"/>
</dbReference>
<dbReference type="InterPro" id="IPR050366">
    <property type="entry name" value="BP-dependent_transpt_permease"/>
</dbReference>
<dbReference type="SUPFAM" id="SSF161098">
    <property type="entry name" value="MetI-like"/>
    <property type="match status" value="1"/>
</dbReference>
<dbReference type="Gene3D" id="1.10.3720.10">
    <property type="entry name" value="MetI-like"/>
    <property type="match status" value="1"/>
</dbReference>
<evidence type="ECO:0000313" key="13">
    <source>
        <dbReference type="Proteomes" id="UP001215461"/>
    </source>
</evidence>
<evidence type="ECO:0000256" key="9">
    <source>
        <dbReference type="ARBA" id="ARBA00024202"/>
    </source>
</evidence>
<name>A0ABD4XM56_WEIPA</name>
<evidence type="ECO:0000256" key="5">
    <source>
        <dbReference type="ARBA" id="ARBA00022856"/>
    </source>
</evidence>
<feature type="transmembrane region" description="Helical" evidence="10">
    <location>
        <begin position="291"/>
        <end position="309"/>
    </location>
</feature>
<keyword evidence="5" id="KW-0571">Peptide transport</keyword>
<feature type="transmembrane region" description="Helical" evidence="10">
    <location>
        <begin position="169"/>
        <end position="196"/>
    </location>
</feature>
<comment type="caution">
    <text evidence="12">The sequence shown here is derived from an EMBL/GenBank/DDBJ whole genome shotgun (WGS) entry which is preliminary data.</text>
</comment>
<sequence>MNRGDESMSQDINATTETEFRFVTVAQRKVLSQEESENNAETSVSFSRQFAKKFFSERISTIWLIILCLIVLIAVFGGAIYGYDPNRINSELQNQVPSLSHLFGTDRLGRDIFVRAAAGVRVSLMVAIVSTALSIVFGTIYGVTMAFIGGKTDAIMLRIIEIFNSIPSLLITMILMAILGNGVITMLFALAVTSWAGAARQTRGLVKQLKNLDYVTAAKMLNTPLWKITLKHFVPNMMSILILDIGRSIPDNIFAEASLSFLGLGLQPPNTSLGILISVGQEQMLQHPYQLYIPIVILILLVLAFNIVGDGIRDALDPRYSV</sequence>
<dbReference type="AlphaFoldDB" id="A0ABD4XM56"/>
<evidence type="ECO:0000256" key="4">
    <source>
        <dbReference type="ARBA" id="ARBA00022692"/>
    </source>
</evidence>
<reference evidence="12 13" key="1">
    <citation type="submission" date="2020-03" db="EMBL/GenBank/DDBJ databases">
        <title>Comparative genomics of Weissella paramesenteroides.</title>
        <authorList>
            <person name="Kant R."/>
            <person name="Takala T."/>
            <person name="Saris P."/>
        </authorList>
    </citation>
    <scope>NUCLEOTIDE SEQUENCE [LARGE SCALE GENOMIC DNA]</scope>
    <source>
        <strain evidence="12 13">SJ27-4</strain>
    </source>
</reference>
<dbReference type="GO" id="GO:0015031">
    <property type="term" value="P:protein transport"/>
    <property type="evidence" value="ECO:0007669"/>
    <property type="project" value="UniProtKB-KW"/>
</dbReference>
<dbReference type="InterPro" id="IPR025966">
    <property type="entry name" value="OppC_N"/>
</dbReference>
<evidence type="ECO:0000256" key="10">
    <source>
        <dbReference type="RuleBase" id="RU363032"/>
    </source>
</evidence>
<keyword evidence="2 10" id="KW-0813">Transport</keyword>
<evidence type="ECO:0000256" key="8">
    <source>
        <dbReference type="ARBA" id="ARBA00023136"/>
    </source>
</evidence>
<dbReference type="InterPro" id="IPR035906">
    <property type="entry name" value="MetI-like_sf"/>
</dbReference>
<dbReference type="GO" id="GO:0015833">
    <property type="term" value="P:peptide transport"/>
    <property type="evidence" value="ECO:0007669"/>
    <property type="project" value="UniProtKB-KW"/>
</dbReference>
<evidence type="ECO:0000313" key="12">
    <source>
        <dbReference type="EMBL" id="MDF8371868.1"/>
    </source>
</evidence>
<evidence type="ECO:0000256" key="3">
    <source>
        <dbReference type="ARBA" id="ARBA00022475"/>
    </source>
</evidence>
<keyword evidence="3" id="KW-1003">Cell membrane</keyword>
<feature type="transmembrane region" description="Helical" evidence="10">
    <location>
        <begin position="62"/>
        <end position="83"/>
    </location>
</feature>
<keyword evidence="8 10" id="KW-0472">Membrane</keyword>
<dbReference type="EMBL" id="JAANXN010000015">
    <property type="protein sequence ID" value="MDF8371868.1"/>
    <property type="molecule type" value="Genomic_DNA"/>
</dbReference>
<keyword evidence="4 10" id="KW-0812">Transmembrane</keyword>